<feature type="non-terminal residue" evidence="2">
    <location>
        <position position="1"/>
    </location>
</feature>
<keyword evidence="3" id="KW-1185">Reference proteome</keyword>
<evidence type="ECO:0000313" key="3">
    <source>
        <dbReference type="Proteomes" id="UP000078492"/>
    </source>
</evidence>
<dbReference type="Proteomes" id="UP000078492">
    <property type="component" value="Unassembled WGS sequence"/>
</dbReference>
<gene>
    <name evidence="2" type="ORF">ALC57_09478</name>
</gene>
<sequence>RSPNTSNPFRPWIASSYKNEFETTVISSMTTSTNTISNTMITTEMTTTTTLSSEREEEEKRREQDETMLRLRELFRRLQHPTGHNRSAVSSQREHRQRLFEPSYMNTCWQLRSIRIIKIIRLIRVNEIIK</sequence>
<proteinExistence type="predicted"/>
<evidence type="ECO:0000313" key="2">
    <source>
        <dbReference type="EMBL" id="KYN18231.1"/>
    </source>
</evidence>
<organism evidence="2 3">
    <name type="scientific">Trachymyrmex cornetzi</name>
    <dbReference type="NCBI Taxonomy" id="471704"/>
    <lineage>
        <taxon>Eukaryota</taxon>
        <taxon>Metazoa</taxon>
        <taxon>Ecdysozoa</taxon>
        <taxon>Arthropoda</taxon>
        <taxon>Hexapoda</taxon>
        <taxon>Insecta</taxon>
        <taxon>Pterygota</taxon>
        <taxon>Neoptera</taxon>
        <taxon>Endopterygota</taxon>
        <taxon>Hymenoptera</taxon>
        <taxon>Apocrita</taxon>
        <taxon>Aculeata</taxon>
        <taxon>Formicoidea</taxon>
        <taxon>Formicidae</taxon>
        <taxon>Myrmicinae</taxon>
        <taxon>Trachymyrmex</taxon>
    </lineage>
</organism>
<protein>
    <submittedName>
        <fullName evidence="2">Uncharacterized protein</fullName>
    </submittedName>
</protein>
<evidence type="ECO:0000256" key="1">
    <source>
        <dbReference type="SAM" id="MobiDB-lite"/>
    </source>
</evidence>
<accession>A0A151J5C7</accession>
<feature type="region of interest" description="Disordered" evidence="1">
    <location>
        <begin position="47"/>
        <end position="66"/>
    </location>
</feature>
<dbReference type="STRING" id="471704.A0A151J5C7"/>
<name>A0A151J5C7_9HYME</name>
<dbReference type="EMBL" id="KQ980017">
    <property type="protein sequence ID" value="KYN18231.1"/>
    <property type="molecule type" value="Genomic_DNA"/>
</dbReference>
<reference evidence="2 3" key="1">
    <citation type="submission" date="2015-09" db="EMBL/GenBank/DDBJ databases">
        <title>Trachymyrmex cornetzi WGS genome.</title>
        <authorList>
            <person name="Nygaard S."/>
            <person name="Hu H."/>
            <person name="Boomsma J."/>
            <person name="Zhang G."/>
        </authorList>
    </citation>
    <scope>NUCLEOTIDE SEQUENCE [LARGE SCALE GENOMIC DNA]</scope>
    <source>
        <strain evidence="2">Tcor2-1</strain>
        <tissue evidence="2">Whole body</tissue>
    </source>
</reference>
<dbReference type="AlphaFoldDB" id="A0A151J5C7"/>